<evidence type="ECO:0000313" key="4">
    <source>
        <dbReference type="Proteomes" id="UP000189370"/>
    </source>
</evidence>
<comment type="caution">
    <text evidence="3">The sequence shown here is derived from an EMBL/GenBank/DDBJ whole genome shotgun (WGS) entry which is preliminary data.</text>
</comment>
<keyword evidence="2" id="KW-0812">Transmembrane</keyword>
<dbReference type="RefSeq" id="WP_076145079.1">
    <property type="nucleotide sequence ID" value="NZ_LWLN01000001.1"/>
</dbReference>
<protein>
    <submittedName>
        <fullName evidence="3">Uncharacterized protein</fullName>
    </submittedName>
</protein>
<gene>
    <name evidence="3" type="ORF">A6E15_07135</name>
</gene>
<dbReference type="OrthoDB" id="205900at2157"/>
<keyword evidence="2" id="KW-0472">Membrane</keyword>
<evidence type="ECO:0000256" key="1">
    <source>
        <dbReference type="SAM" id="MobiDB-lite"/>
    </source>
</evidence>
<feature type="compositionally biased region" description="Basic and acidic residues" evidence="1">
    <location>
        <begin position="197"/>
        <end position="210"/>
    </location>
</feature>
<organism evidence="3 4">
    <name type="scientific">Natrinema saccharevitans</name>
    <dbReference type="NCBI Taxonomy" id="301967"/>
    <lineage>
        <taxon>Archaea</taxon>
        <taxon>Methanobacteriati</taxon>
        <taxon>Methanobacteriota</taxon>
        <taxon>Stenosarchaea group</taxon>
        <taxon>Halobacteria</taxon>
        <taxon>Halobacteriales</taxon>
        <taxon>Natrialbaceae</taxon>
        <taxon>Natrinema</taxon>
    </lineage>
</organism>
<dbReference type="Proteomes" id="UP000189370">
    <property type="component" value="Unassembled WGS sequence"/>
</dbReference>
<keyword evidence="4" id="KW-1185">Reference proteome</keyword>
<keyword evidence="2" id="KW-1133">Transmembrane helix</keyword>
<name>A0A1S8AVY8_9EURY</name>
<dbReference type="EMBL" id="LWLN01000001">
    <property type="protein sequence ID" value="OLZ40776.1"/>
    <property type="molecule type" value="Genomic_DNA"/>
</dbReference>
<sequence length="229" mass="24533">MLEAALERSRVVGVLTSLPDRIGAALEGSRLRELGETIGRYVRASYCYRWLTAEPDPAVIVIDLRETYTVGPIVRLLETAIDELETGYVNSRAARIVAALAVPVRAEPLRLLGVLGLAWVAVSLVGLTLLGVLSKLLFAAHLVAIVPAAAALRSTHSLADLRESRPVTLLARALEPPEPPESRPSTEQTAASMTETATDRTAHLEKRDSSETVTTGDTDGADESDDGRC</sequence>
<dbReference type="AlphaFoldDB" id="A0A1S8AVY8"/>
<feature type="compositionally biased region" description="Acidic residues" evidence="1">
    <location>
        <begin position="219"/>
        <end position="229"/>
    </location>
</feature>
<proteinExistence type="predicted"/>
<evidence type="ECO:0000313" key="3">
    <source>
        <dbReference type="EMBL" id="OLZ40776.1"/>
    </source>
</evidence>
<reference evidence="4" key="1">
    <citation type="submission" date="2016-04" db="EMBL/GenBank/DDBJ databases">
        <authorList>
            <person name="Chen S.-C."/>
            <person name="Lai M.-C."/>
        </authorList>
    </citation>
    <scope>NUCLEOTIDE SEQUENCE [LARGE SCALE GENOMIC DNA]</scope>
    <source>
        <strain evidence="4">AB14</strain>
    </source>
</reference>
<accession>A0A1S8AVY8</accession>
<feature type="region of interest" description="Disordered" evidence="1">
    <location>
        <begin position="174"/>
        <end position="229"/>
    </location>
</feature>
<evidence type="ECO:0000256" key="2">
    <source>
        <dbReference type="SAM" id="Phobius"/>
    </source>
</evidence>
<feature type="transmembrane region" description="Helical" evidence="2">
    <location>
        <begin position="111"/>
        <end position="130"/>
    </location>
</feature>